<dbReference type="SUPFAM" id="SSF55961">
    <property type="entry name" value="Bet v1-like"/>
    <property type="match status" value="1"/>
</dbReference>
<dbReference type="AlphaFoldDB" id="A0A1Y5RTS8"/>
<dbReference type="Gene3D" id="3.30.530.20">
    <property type="match status" value="1"/>
</dbReference>
<dbReference type="Pfam" id="PF10604">
    <property type="entry name" value="Polyketide_cyc2"/>
    <property type="match status" value="1"/>
</dbReference>
<dbReference type="InterPro" id="IPR019587">
    <property type="entry name" value="Polyketide_cyclase/dehydratase"/>
</dbReference>
<name>A0A1Y5RTS8_9RHOB</name>
<gene>
    <name evidence="1" type="ORF">ROA7023_00642</name>
</gene>
<reference evidence="1 2" key="1">
    <citation type="submission" date="2017-03" db="EMBL/GenBank/DDBJ databases">
        <authorList>
            <person name="Afonso C.L."/>
            <person name="Miller P.J."/>
            <person name="Scott M.A."/>
            <person name="Spackman E."/>
            <person name="Goraichik I."/>
            <person name="Dimitrov K.M."/>
            <person name="Suarez D.L."/>
            <person name="Swayne D.E."/>
        </authorList>
    </citation>
    <scope>NUCLEOTIDE SEQUENCE [LARGE SCALE GENOMIC DNA]</scope>
    <source>
        <strain evidence="1 2">CECT 7023</strain>
    </source>
</reference>
<organism evidence="1 2">
    <name type="scientific">Roseisalinus antarcticus</name>
    <dbReference type="NCBI Taxonomy" id="254357"/>
    <lineage>
        <taxon>Bacteria</taxon>
        <taxon>Pseudomonadati</taxon>
        <taxon>Pseudomonadota</taxon>
        <taxon>Alphaproteobacteria</taxon>
        <taxon>Rhodobacterales</taxon>
        <taxon>Roseobacteraceae</taxon>
        <taxon>Roseisalinus</taxon>
    </lineage>
</organism>
<protein>
    <submittedName>
        <fullName evidence="1">Polyketide cyclase / dehydrase and lipid transport</fullName>
    </submittedName>
</protein>
<evidence type="ECO:0000313" key="2">
    <source>
        <dbReference type="Proteomes" id="UP000193900"/>
    </source>
</evidence>
<dbReference type="OrthoDB" id="7860307at2"/>
<evidence type="ECO:0000313" key="1">
    <source>
        <dbReference type="EMBL" id="SLN22547.1"/>
    </source>
</evidence>
<accession>A0A1Y5RTS8</accession>
<dbReference type="Proteomes" id="UP000193900">
    <property type="component" value="Unassembled WGS sequence"/>
</dbReference>
<keyword evidence="2" id="KW-1185">Reference proteome</keyword>
<dbReference type="EMBL" id="FWFZ01000002">
    <property type="protein sequence ID" value="SLN22547.1"/>
    <property type="molecule type" value="Genomic_DNA"/>
</dbReference>
<dbReference type="RefSeq" id="WP_085877555.1">
    <property type="nucleotide sequence ID" value="NZ_FWFZ01000002.1"/>
</dbReference>
<proteinExistence type="predicted"/>
<dbReference type="InterPro" id="IPR023393">
    <property type="entry name" value="START-like_dom_sf"/>
</dbReference>
<sequence length="155" mass="17290">MKFSVRDDIEAPIDFVFAQVSDFAAFERLILRRGATVERQGVDGNDGLGARWKVDFVFRGKPREVLATVTAFDPPGNLAISSASSGIDGLTTVELLALSKSRTRLSFAQELKPNTLAAWLMIQSLKLAKSSLESRLRLRTTEFAKDVERRWRSQS</sequence>